<evidence type="ECO:0000313" key="3">
    <source>
        <dbReference type="Proteomes" id="UP001201812"/>
    </source>
</evidence>
<dbReference type="EMBL" id="JAKKPZ010000249">
    <property type="protein sequence ID" value="KAI1697809.1"/>
    <property type="molecule type" value="Genomic_DNA"/>
</dbReference>
<organism evidence="2 3">
    <name type="scientific">Ditylenchus destructor</name>
    <dbReference type="NCBI Taxonomy" id="166010"/>
    <lineage>
        <taxon>Eukaryota</taxon>
        <taxon>Metazoa</taxon>
        <taxon>Ecdysozoa</taxon>
        <taxon>Nematoda</taxon>
        <taxon>Chromadorea</taxon>
        <taxon>Rhabditida</taxon>
        <taxon>Tylenchina</taxon>
        <taxon>Tylenchomorpha</taxon>
        <taxon>Sphaerularioidea</taxon>
        <taxon>Anguinidae</taxon>
        <taxon>Anguininae</taxon>
        <taxon>Ditylenchus</taxon>
    </lineage>
</organism>
<dbReference type="AlphaFoldDB" id="A0AAD4QY87"/>
<dbReference type="Proteomes" id="UP001201812">
    <property type="component" value="Unassembled WGS sequence"/>
</dbReference>
<feature type="signal peptide" evidence="1">
    <location>
        <begin position="1"/>
        <end position="19"/>
    </location>
</feature>
<reference evidence="2" key="1">
    <citation type="submission" date="2022-01" db="EMBL/GenBank/DDBJ databases">
        <title>Genome Sequence Resource for Two Populations of Ditylenchus destructor, the Migratory Endoparasitic Phytonematode.</title>
        <authorList>
            <person name="Zhang H."/>
            <person name="Lin R."/>
            <person name="Xie B."/>
        </authorList>
    </citation>
    <scope>NUCLEOTIDE SEQUENCE</scope>
    <source>
        <strain evidence="2">BazhouSP</strain>
    </source>
</reference>
<protein>
    <submittedName>
        <fullName evidence="2">Uncharacterized protein</fullName>
    </submittedName>
</protein>
<keyword evidence="1" id="KW-0732">Signal</keyword>
<comment type="caution">
    <text evidence="2">The sequence shown here is derived from an EMBL/GenBank/DDBJ whole genome shotgun (WGS) entry which is preliminary data.</text>
</comment>
<accession>A0AAD4QY87</accession>
<sequence length="160" mass="18684">MKLLVQVTLFIIFQAYHRAAVDNTKEHNYYRPARPLHTINPACEIEWQNHRTDDVWNMCIYLRKNDDCKSFWSMARCMFRELTTMCGEDRARAWIAAIKYDIPTKDDPICKCFMEYMDRGGPSGEQCPKNDAGHIETLALNQLVAFAIAVVFASIHKYFH</sequence>
<feature type="chain" id="PRO_5042000623" evidence="1">
    <location>
        <begin position="20"/>
        <end position="160"/>
    </location>
</feature>
<evidence type="ECO:0000313" key="2">
    <source>
        <dbReference type="EMBL" id="KAI1697809.1"/>
    </source>
</evidence>
<name>A0AAD4QY87_9BILA</name>
<evidence type="ECO:0000256" key="1">
    <source>
        <dbReference type="SAM" id="SignalP"/>
    </source>
</evidence>
<keyword evidence="3" id="KW-1185">Reference proteome</keyword>
<proteinExistence type="predicted"/>
<gene>
    <name evidence="2" type="ORF">DdX_18271</name>
</gene>